<reference evidence="3" key="1">
    <citation type="submission" date="2013-08" db="EMBL/GenBank/DDBJ databases">
        <authorList>
            <person name="Mendez C."/>
            <person name="Richter M."/>
            <person name="Ferrer M."/>
            <person name="Sanchez J."/>
        </authorList>
    </citation>
    <scope>NUCLEOTIDE SEQUENCE</scope>
</reference>
<accession>T1AJV3</accession>
<comment type="caution">
    <text evidence="3">The sequence shown here is derived from an EMBL/GenBank/DDBJ whole genome shotgun (WGS) entry which is preliminary data.</text>
</comment>
<dbReference type="Pfam" id="PF00072">
    <property type="entry name" value="Response_reg"/>
    <property type="match status" value="1"/>
</dbReference>
<reference evidence="3" key="2">
    <citation type="journal article" date="2014" name="ISME J.">
        <title>Microbial stratification in low pH oxic and suboxic macroscopic growths along an acid mine drainage.</title>
        <authorList>
            <person name="Mendez-Garcia C."/>
            <person name="Mesa V."/>
            <person name="Sprenger R.R."/>
            <person name="Richter M."/>
            <person name="Diez M.S."/>
            <person name="Solano J."/>
            <person name="Bargiela R."/>
            <person name="Golyshina O.V."/>
            <person name="Manteca A."/>
            <person name="Ramos J.L."/>
            <person name="Gallego J.R."/>
            <person name="Llorente I."/>
            <person name="Martins Dos Santos V.A."/>
            <person name="Jensen O.N."/>
            <person name="Pelaez A.I."/>
            <person name="Sanchez J."/>
            <person name="Ferrer M."/>
        </authorList>
    </citation>
    <scope>NUCLEOTIDE SEQUENCE</scope>
</reference>
<evidence type="ECO:0000313" key="3">
    <source>
        <dbReference type="EMBL" id="EQD42300.1"/>
    </source>
</evidence>
<organism evidence="3">
    <name type="scientific">mine drainage metagenome</name>
    <dbReference type="NCBI Taxonomy" id="410659"/>
    <lineage>
        <taxon>unclassified sequences</taxon>
        <taxon>metagenomes</taxon>
        <taxon>ecological metagenomes</taxon>
    </lineage>
</organism>
<dbReference type="EMBL" id="AUZZ01007491">
    <property type="protein sequence ID" value="EQD42300.1"/>
    <property type="molecule type" value="Genomic_DNA"/>
</dbReference>
<dbReference type="InterPro" id="IPR011006">
    <property type="entry name" value="CheY-like_superfamily"/>
</dbReference>
<evidence type="ECO:0000259" key="2">
    <source>
        <dbReference type="PROSITE" id="PS50110"/>
    </source>
</evidence>
<sequence>MAGNDRTLPHMRVLVVDDDPVSRESLEQILTSAGHSVNSFTTATEARLALESAQFEVMFTDLRIGPHSGMDLLADSQLRWPRMSVVMLTERSSLDQAVAALGQGALDYLPMPIRPDQVARVLDLVAQQMALRTVGSPARDPAEYARALAA</sequence>
<evidence type="ECO:0000256" key="1">
    <source>
        <dbReference type="ARBA" id="ARBA00022553"/>
    </source>
</evidence>
<dbReference type="SMART" id="SM00448">
    <property type="entry name" value="REC"/>
    <property type="match status" value="1"/>
</dbReference>
<dbReference type="PROSITE" id="PS50110">
    <property type="entry name" value="RESPONSE_REGULATORY"/>
    <property type="match status" value="1"/>
</dbReference>
<dbReference type="Gene3D" id="3.40.50.2300">
    <property type="match status" value="1"/>
</dbReference>
<dbReference type="GO" id="GO:0000160">
    <property type="term" value="P:phosphorelay signal transduction system"/>
    <property type="evidence" value="ECO:0007669"/>
    <property type="project" value="InterPro"/>
</dbReference>
<dbReference type="PANTHER" id="PTHR44591:SF25">
    <property type="entry name" value="CHEMOTAXIS TWO-COMPONENT RESPONSE REGULATOR"/>
    <property type="match status" value="1"/>
</dbReference>
<dbReference type="InterPro" id="IPR001789">
    <property type="entry name" value="Sig_transdc_resp-reg_receiver"/>
</dbReference>
<dbReference type="SUPFAM" id="SSF52172">
    <property type="entry name" value="CheY-like"/>
    <property type="match status" value="1"/>
</dbReference>
<feature type="domain" description="Response regulatory" evidence="2">
    <location>
        <begin position="12"/>
        <end position="126"/>
    </location>
</feature>
<proteinExistence type="predicted"/>
<dbReference type="PANTHER" id="PTHR44591">
    <property type="entry name" value="STRESS RESPONSE REGULATOR PROTEIN 1"/>
    <property type="match status" value="1"/>
</dbReference>
<name>T1AJV3_9ZZZZ</name>
<protein>
    <submittedName>
        <fullName evidence="3">Signal transduction response regulator, receiver region domain protein</fullName>
    </submittedName>
</protein>
<dbReference type="AlphaFoldDB" id="T1AJV3"/>
<dbReference type="InterPro" id="IPR050595">
    <property type="entry name" value="Bact_response_regulator"/>
</dbReference>
<gene>
    <name evidence="3" type="ORF">B2A_10385</name>
</gene>
<feature type="non-terminal residue" evidence="3">
    <location>
        <position position="150"/>
    </location>
</feature>
<keyword evidence="1" id="KW-0597">Phosphoprotein</keyword>